<reference evidence="7 8" key="1">
    <citation type="journal article" date="2012" name="Eukaryot. Cell">
        <title>Genome sequence of the Trichosporon asahii environmental strain CBS 8904.</title>
        <authorList>
            <person name="Yang R.Y."/>
            <person name="Li H.T."/>
            <person name="Zhu H."/>
            <person name="Zhou G.P."/>
            <person name="Wang M."/>
            <person name="Wang L."/>
        </authorList>
    </citation>
    <scope>NUCLEOTIDE SEQUENCE [LARGE SCALE GENOMIC DNA]</scope>
    <source>
        <strain evidence="7 8">CBS 8904</strain>
    </source>
</reference>
<evidence type="ECO:0000256" key="3">
    <source>
        <dbReference type="ARBA" id="ARBA00022771"/>
    </source>
</evidence>
<dbReference type="STRING" id="1220162.K1V836"/>
<evidence type="ECO:0000256" key="5">
    <source>
        <dbReference type="ARBA" id="ARBA00023242"/>
    </source>
</evidence>
<dbReference type="InterPro" id="IPR012337">
    <property type="entry name" value="RNaseH-like_sf"/>
</dbReference>
<dbReference type="eggNOG" id="KOG1121">
    <property type="taxonomic scope" value="Eukaryota"/>
</dbReference>
<accession>K1V836</accession>
<dbReference type="SUPFAM" id="SSF53098">
    <property type="entry name" value="Ribonuclease H-like"/>
    <property type="match status" value="1"/>
</dbReference>
<dbReference type="AlphaFoldDB" id="K1V836"/>
<dbReference type="Pfam" id="PF05699">
    <property type="entry name" value="Dimer_Tnp_hAT"/>
    <property type="match status" value="1"/>
</dbReference>
<evidence type="ECO:0000259" key="6">
    <source>
        <dbReference type="Pfam" id="PF05699"/>
    </source>
</evidence>
<gene>
    <name evidence="7" type="ORF">A1Q2_05588</name>
</gene>
<evidence type="ECO:0000313" key="8">
    <source>
        <dbReference type="Proteomes" id="UP000006757"/>
    </source>
</evidence>
<keyword evidence="4" id="KW-0862">Zinc</keyword>
<dbReference type="GO" id="GO:0005634">
    <property type="term" value="C:nucleus"/>
    <property type="evidence" value="ECO:0007669"/>
    <property type="project" value="UniProtKB-SubCell"/>
</dbReference>
<organism evidence="7 8">
    <name type="scientific">Trichosporon asahii var. asahii (strain CBS 8904)</name>
    <name type="common">Yeast</name>
    <dbReference type="NCBI Taxonomy" id="1220162"/>
    <lineage>
        <taxon>Eukaryota</taxon>
        <taxon>Fungi</taxon>
        <taxon>Dikarya</taxon>
        <taxon>Basidiomycota</taxon>
        <taxon>Agaricomycotina</taxon>
        <taxon>Tremellomycetes</taxon>
        <taxon>Trichosporonales</taxon>
        <taxon>Trichosporonaceae</taxon>
        <taxon>Trichosporon</taxon>
    </lineage>
</organism>
<keyword evidence="5" id="KW-0539">Nucleus</keyword>
<dbReference type="HOGENOM" id="CLU_288069_0_0_1"/>
<evidence type="ECO:0000256" key="4">
    <source>
        <dbReference type="ARBA" id="ARBA00022833"/>
    </source>
</evidence>
<evidence type="ECO:0000256" key="2">
    <source>
        <dbReference type="ARBA" id="ARBA00022723"/>
    </source>
</evidence>
<name>K1V836_TRIAC</name>
<dbReference type="InParanoid" id="K1V836"/>
<sequence>MRSSHLVAAFKELSGGKALKRVAGIRWGNDVEVWESVLEHRQSIHLMLLHHLSHYSKQGIHLDVTDYMALERLQEILAPLRDFTRDMEGNKPTGSLVLHMWLQLLLHLKTMRSKHARCADLLCALNAAIKKAETYLAQASQCRPLLIATALNPMCRLRFFSKNSQYLGTSTSEVRAILIDLCKDILAQSQQAQNGADRAAEVAVGTPPSQFLDFGEDSDEEDSPTVLVEAEIDRYNLRLVKIPGGQGLQSDALKWWEAHAVVFPTLAKAAQRYLSVLGAQAVTERLFSASAAVCNPRRIGNILPETISVQERKRLYAAGVKTLRATGCLPLCGKWDFGDLLDYFPNVQQIYFNASGVRWSREIRKTDGGAMTRFNQFTINQTLKAQDGVIAPPQPFHAPLNVEYEVTYAFIPCWRDVPAPLFTRNGDGEMQLPEIFRLPYAEMDADGHHPSEAQWLTILEQRKKLGIPTLSITWTMYEGDDFSLFARAAGPEVKNLHLNLFPAVEDLSTALNRVMDGLQDDLLPGLENLLIWVHFSFTILPELQDDGPTEFPEWLSNTMPANLDHIQLFLICDNEVNDDDWSDYEPPTVDDIRDDVLKALPISWLRNVRIKFGESFPLRVEVLRDFGDGLEDWDEPFDEALDHALFAPVTVNRSTQTVGQCTCVCTTCTPGLEAPPRPPFGVSAPSSPSQDPESFREVAMLLYPVINLDQFPWDCPSEHRKRLYAAGVRTLHATGCLPLCVHWTFPDLLNYFPNVQMIPFRSTEVVWGRMVNPHRNFAVTVKPKIQDGAVVPRYAFYHVPDFDYEVLNRFVPSSLPSRVRPFTRKARGEVQLPEIFLLPFDQLDVEGVYPKKSDWYTILEQRKRLNIPSQTIIWPVQEGEDLSKFTSVAGPHVTDLYLNLDPKRDNISTALNSAMSGIRDYWLPGLERLIVYVAVDRLVSPEVAEYGETSTPDWVSNEMPEGLGYMSLVLAVDMTHPVYNEDTDYSEDMTWSMQEAVRKALPRTWIRNARIKLGDHFDLRVDVMRNLGWGLEDWVEPFEDELLYALHGPLTIDRSTQTVGQCTWDRSG</sequence>
<keyword evidence="8" id="KW-1185">Reference proteome</keyword>
<comment type="subcellular location">
    <subcellularLocation>
        <location evidence="1">Nucleus</location>
    </subcellularLocation>
</comment>
<dbReference type="InterPro" id="IPR052035">
    <property type="entry name" value="ZnF_BED_domain_contain"/>
</dbReference>
<proteinExistence type="predicted"/>
<feature type="domain" description="HAT C-terminal dimerisation" evidence="6">
    <location>
        <begin position="249"/>
        <end position="299"/>
    </location>
</feature>
<evidence type="ECO:0000256" key="1">
    <source>
        <dbReference type="ARBA" id="ARBA00004123"/>
    </source>
</evidence>
<comment type="caution">
    <text evidence="7">The sequence shown here is derived from an EMBL/GenBank/DDBJ whole genome shotgun (WGS) entry which is preliminary data.</text>
</comment>
<evidence type="ECO:0000313" key="7">
    <source>
        <dbReference type="EMBL" id="EKD00125.1"/>
    </source>
</evidence>
<dbReference type="GO" id="GO:0046983">
    <property type="term" value="F:protein dimerization activity"/>
    <property type="evidence" value="ECO:0007669"/>
    <property type="project" value="InterPro"/>
</dbReference>
<keyword evidence="3" id="KW-0863">Zinc-finger</keyword>
<dbReference type="GO" id="GO:0008270">
    <property type="term" value="F:zinc ion binding"/>
    <property type="evidence" value="ECO:0007669"/>
    <property type="project" value="UniProtKB-KW"/>
</dbReference>
<dbReference type="Proteomes" id="UP000006757">
    <property type="component" value="Unassembled WGS sequence"/>
</dbReference>
<keyword evidence="2" id="KW-0479">Metal-binding</keyword>
<dbReference type="PANTHER" id="PTHR46481">
    <property type="entry name" value="ZINC FINGER BED DOMAIN-CONTAINING PROTEIN 4"/>
    <property type="match status" value="1"/>
</dbReference>
<protein>
    <recommendedName>
        <fullName evidence="6">HAT C-terminal dimerisation domain-containing protein</fullName>
    </recommendedName>
</protein>
<dbReference type="EMBL" id="AMBO01000348">
    <property type="protein sequence ID" value="EKD00125.1"/>
    <property type="molecule type" value="Genomic_DNA"/>
</dbReference>
<dbReference type="PANTHER" id="PTHR46481:SF10">
    <property type="entry name" value="ZINC FINGER BED DOMAIN-CONTAINING PROTEIN 39"/>
    <property type="match status" value="1"/>
</dbReference>
<dbReference type="InterPro" id="IPR008906">
    <property type="entry name" value="HATC_C_dom"/>
</dbReference>